<feature type="compositionally biased region" description="Low complexity" evidence="1">
    <location>
        <begin position="20"/>
        <end position="30"/>
    </location>
</feature>
<evidence type="ECO:0000256" key="2">
    <source>
        <dbReference type="SAM" id="Phobius"/>
    </source>
</evidence>
<dbReference type="Proteomes" id="UP000218209">
    <property type="component" value="Unassembled WGS sequence"/>
</dbReference>
<sequence length="521" mass="52570">MRRLFTHPRGGAASADARHVPGVGVGRPVGASTRTMAAGPRGAPSPTRAVPPLRPTPGLRRASASDARPAHPRADRRCDAAAPPPPDAVGGARRRGGRASGGAPAPPAAARAVAAGAPPRPTQTPHPASRPPPRPPRRAPPPPRRRGGAPAAAPRRAPPPPARPAGGGAAAVRATNTRGATWHPPPPAARRCGPRAAARRGRAPAAREARRSPGRDEGHPPPPPPPPTRRGAVGVASSAPRPRRLPRTRGRAALPHVCLGGVLFYLTAAAASALSTVCSWLVVALEWVRPRPGGGGGWVTAAGEVADGVLVALGGGSPVNSTGLVAAWWAGLRVVALCSVGMYLTYLTLPTVIRCLAAGFCAAGRCLVDRSPPLPPPPSGAPPPPHRVVRLVRRTAVAPAWHGAVDQVVHPHGAGGVAAAARPVARRAARAAAGAGGGWSPVLCPSPPRRCGQCGAGAPRTSGASDGGRAHARKGGGWGARGGGGGGLDFGQTRVSWRSRRGLRGATWPSLPHFGMGCLVQ</sequence>
<feature type="region of interest" description="Disordered" evidence="1">
    <location>
        <begin position="453"/>
        <end position="490"/>
    </location>
</feature>
<protein>
    <submittedName>
        <fullName evidence="3">Uncharacterized protein</fullName>
    </submittedName>
</protein>
<feature type="transmembrane region" description="Helical" evidence="2">
    <location>
        <begin position="326"/>
        <end position="346"/>
    </location>
</feature>
<feature type="compositionally biased region" description="Low complexity" evidence="1">
    <location>
        <begin position="108"/>
        <end position="117"/>
    </location>
</feature>
<dbReference type="EMBL" id="KV918984">
    <property type="protein sequence ID" value="OSX73667.1"/>
    <property type="molecule type" value="Genomic_DNA"/>
</dbReference>
<keyword evidence="4" id="KW-1185">Reference proteome</keyword>
<feature type="compositionally biased region" description="Basic and acidic residues" evidence="1">
    <location>
        <begin position="68"/>
        <end position="79"/>
    </location>
</feature>
<evidence type="ECO:0000256" key="1">
    <source>
        <dbReference type="SAM" id="MobiDB-lite"/>
    </source>
</evidence>
<accession>A0A1X6NYN0</accession>
<keyword evidence="2" id="KW-1133">Transmembrane helix</keyword>
<feature type="compositionally biased region" description="Pro residues" evidence="1">
    <location>
        <begin position="118"/>
        <end position="142"/>
    </location>
</feature>
<organism evidence="3 4">
    <name type="scientific">Porphyra umbilicalis</name>
    <name type="common">Purple laver</name>
    <name type="synonym">Red alga</name>
    <dbReference type="NCBI Taxonomy" id="2786"/>
    <lineage>
        <taxon>Eukaryota</taxon>
        <taxon>Rhodophyta</taxon>
        <taxon>Bangiophyceae</taxon>
        <taxon>Bangiales</taxon>
        <taxon>Bangiaceae</taxon>
        <taxon>Porphyra</taxon>
    </lineage>
</organism>
<keyword evidence="2" id="KW-0812">Transmembrane</keyword>
<feature type="region of interest" description="Disordered" evidence="1">
    <location>
        <begin position="1"/>
        <end position="248"/>
    </location>
</feature>
<feature type="compositionally biased region" description="Gly residues" evidence="1">
    <location>
        <begin position="475"/>
        <end position="489"/>
    </location>
</feature>
<dbReference type="AlphaFoldDB" id="A0A1X6NYN0"/>
<feature type="compositionally biased region" description="Basic and acidic residues" evidence="1">
    <location>
        <begin position="205"/>
        <end position="219"/>
    </location>
</feature>
<keyword evidence="2" id="KW-0472">Membrane</keyword>
<reference evidence="3 4" key="1">
    <citation type="submission" date="2017-03" db="EMBL/GenBank/DDBJ databases">
        <title>WGS assembly of Porphyra umbilicalis.</title>
        <authorList>
            <person name="Brawley S.H."/>
            <person name="Blouin N.A."/>
            <person name="Ficko-Blean E."/>
            <person name="Wheeler G.L."/>
            <person name="Lohr M."/>
            <person name="Goodson H.V."/>
            <person name="Jenkins J.W."/>
            <person name="Blaby-Haas C.E."/>
            <person name="Helliwell K.E."/>
            <person name="Chan C."/>
            <person name="Marriage T."/>
            <person name="Bhattacharya D."/>
            <person name="Klein A.S."/>
            <person name="Badis Y."/>
            <person name="Brodie J."/>
            <person name="Cao Y."/>
            <person name="Collen J."/>
            <person name="Dittami S.M."/>
            <person name="Gachon C.M."/>
            <person name="Green B.R."/>
            <person name="Karpowicz S."/>
            <person name="Kim J.W."/>
            <person name="Kudahl U."/>
            <person name="Lin S."/>
            <person name="Michel G."/>
            <person name="Mittag M."/>
            <person name="Olson B.J."/>
            <person name="Pangilinan J."/>
            <person name="Peng Y."/>
            <person name="Qiu H."/>
            <person name="Shu S."/>
            <person name="Singer J.T."/>
            <person name="Smith A.G."/>
            <person name="Sprecher B.N."/>
            <person name="Wagner V."/>
            <person name="Wang W."/>
            <person name="Wang Z.-Y."/>
            <person name="Yan J."/>
            <person name="Yarish C."/>
            <person name="Zoeuner-Riek S."/>
            <person name="Zhuang Y."/>
            <person name="Zou Y."/>
            <person name="Lindquist E.A."/>
            <person name="Grimwood J."/>
            <person name="Barry K."/>
            <person name="Rokhsar D.S."/>
            <person name="Schmutz J."/>
            <person name="Stiller J.W."/>
            <person name="Grossman A.R."/>
            <person name="Prochnik S.E."/>
        </authorList>
    </citation>
    <scope>NUCLEOTIDE SEQUENCE [LARGE SCALE GENOMIC DNA]</scope>
    <source>
        <strain evidence="3">4086291</strain>
    </source>
</reference>
<evidence type="ECO:0000313" key="4">
    <source>
        <dbReference type="Proteomes" id="UP000218209"/>
    </source>
</evidence>
<proteinExistence type="predicted"/>
<evidence type="ECO:0000313" key="3">
    <source>
        <dbReference type="EMBL" id="OSX73667.1"/>
    </source>
</evidence>
<name>A0A1X6NYN0_PORUM</name>
<feature type="transmembrane region" description="Helical" evidence="2">
    <location>
        <begin position="253"/>
        <end position="283"/>
    </location>
</feature>
<gene>
    <name evidence="3" type="ORF">BU14_0332s0019</name>
</gene>